<protein>
    <submittedName>
        <fullName evidence="2">Uncharacterized protein</fullName>
    </submittedName>
</protein>
<dbReference type="AlphaFoldDB" id="A0A8I6YI61"/>
<evidence type="ECO:0000313" key="3">
    <source>
        <dbReference type="Proteomes" id="UP000011116"/>
    </source>
</evidence>
<feature type="coiled-coil region" evidence="1">
    <location>
        <begin position="58"/>
        <end position="131"/>
    </location>
</feature>
<dbReference type="PANTHER" id="PTHR35163:SF10">
    <property type="entry name" value="ZINC FINGER GRF-TYPE DOMAIN-CONTAINING PROTEIN"/>
    <property type="match status" value="1"/>
</dbReference>
<dbReference type="Gramene" id="HORVU.MOREX.r3.6HG0568520.1">
    <property type="protein sequence ID" value="HORVU.MOREX.r3.6HG0568520.1.CDS1"/>
    <property type="gene ID" value="HORVU.MOREX.r3.6HG0568520"/>
</dbReference>
<keyword evidence="1" id="KW-0175">Coiled coil</keyword>
<reference evidence="2" key="2">
    <citation type="submission" date="2020-10" db="EMBL/GenBank/DDBJ databases">
        <authorList>
            <person name="Scholz U."/>
            <person name="Mascher M."/>
            <person name="Fiebig A."/>
        </authorList>
    </citation>
    <scope>NUCLEOTIDE SEQUENCE [LARGE SCALE GENOMIC DNA]</scope>
    <source>
        <strain evidence="2">cv. Morex</strain>
    </source>
</reference>
<evidence type="ECO:0000256" key="1">
    <source>
        <dbReference type="SAM" id="Coils"/>
    </source>
</evidence>
<proteinExistence type="predicted"/>
<accession>A0A8I6YI61</accession>
<dbReference type="Proteomes" id="UP000011116">
    <property type="component" value="Chromosome 6H"/>
</dbReference>
<name>A0A8I6YI61_HORVV</name>
<dbReference type="SMR" id="A0A8I6YI61"/>
<sequence>MQFCIGQLWSMHDKENEDRIRDNLKLGEENFKIIGEKRRIEEELRIFKLDFAKMVADKEEAISQLGSARLTMSDLKEEIEKKKFAYHSSTNLHHVLWAKAEKERDQLVLERDQMKEEKKKLEHIISDMMKQNHGYKDKVKKLKEICDEF</sequence>
<keyword evidence="3" id="KW-1185">Reference proteome</keyword>
<evidence type="ECO:0000313" key="2">
    <source>
        <dbReference type="EnsemblPlants" id="HORVU.MOREX.r3.6HG0568520.1.CDS1"/>
    </source>
</evidence>
<reference evidence="3" key="1">
    <citation type="journal article" date="2012" name="Nature">
        <title>A physical, genetic and functional sequence assembly of the barley genome.</title>
        <authorList>
            <consortium name="The International Barley Genome Sequencing Consortium"/>
            <person name="Mayer K.F."/>
            <person name="Waugh R."/>
            <person name="Brown J.W."/>
            <person name="Schulman A."/>
            <person name="Langridge P."/>
            <person name="Platzer M."/>
            <person name="Fincher G.B."/>
            <person name="Muehlbauer G.J."/>
            <person name="Sato K."/>
            <person name="Close T.J."/>
            <person name="Wise R.P."/>
            <person name="Stein N."/>
        </authorList>
    </citation>
    <scope>NUCLEOTIDE SEQUENCE [LARGE SCALE GENOMIC DNA]</scope>
    <source>
        <strain evidence="3">cv. Morex</strain>
    </source>
</reference>
<reference evidence="2" key="3">
    <citation type="submission" date="2022-01" db="UniProtKB">
        <authorList>
            <consortium name="EnsemblPlants"/>
        </authorList>
    </citation>
    <scope>IDENTIFICATION</scope>
    <source>
        <strain evidence="2">subsp. vulgare</strain>
    </source>
</reference>
<dbReference type="EnsemblPlants" id="HORVU.MOREX.r3.6HG0568520.1">
    <property type="protein sequence ID" value="HORVU.MOREX.r3.6HG0568520.1.CDS1"/>
    <property type="gene ID" value="HORVU.MOREX.r3.6HG0568520"/>
</dbReference>
<dbReference type="PANTHER" id="PTHR35163">
    <property type="entry name" value="OS02G0467300 PROTEIN"/>
    <property type="match status" value="1"/>
</dbReference>
<organism evidence="2 3">
    <name type="scientific">Hordeum vulgare subsp. vulgare</name>
    <name type="common">Domesticated barley</name>
    <dbReference type="NCBI Taxonomy" id="112509"/>
    <lineage>
        <taxon>Eukaryota</taxon>
        <taxon>Viridiplantae</taxon>
        <taxon>Streptophyta</taxon>
        <taxon>Embryophyta</taxon>
        <taxon>Tracheophyta</taxon>
        <taxon>Spermatophyta</taxon>
        <taxon>Magnoliopsida</taxon>
        <taxon>Liliopsida</taxon>
        <taxon>Poales</taxon>
        <taxon>Poaceae</taxon>
        <taxon>BOP clade</taxon>
        <taxon>Pooideae</taxon>
        <taxon>Triticodae</taxon>
        <taxon>Triticeae</taxon>
        <taxon>Hordeinae</taxon>
        <taxon>Hordeum</taxon>
    </lineage>
</organism>